<accession>A0A2U3LRF7</accession>
<feature type="transmembrane region" description="Helical" evidence="1">
    <location>
        <begin position="33"/>
        <end position="55"/>
    </location>
</feature>
<reference evidence="3" key="1">
    <citation type="submission" date="2018-02" db="EMBL/GenBank/DDBJ databases">
        <authorList>
            <person name="Hausmann B."/>
        </authorList>
    </citation>
    <scope>NUCLEOTIDE SEQUENCE [LARGE SCALE GENOMIC DNA]</scope>
    <source>
        <strain evidence="3">Peat soil MAG SbF1</strain>
    </source>
</reference>
<organism evidence="2 3">
    <name type="scientific">Candidatus Desulfosporosinus infrequens</name>
    <dbReference type="NCBI Taxonomy" id="2043169"/>
    <lineage>
        <taxon>Bacteria</taxon>
        <taxon>Bacillati</taxon>
        <taxon>Bacillota</taxon>
        <taxon>Clostridia</taxon>
        <taxon>Eubacteriales</taxon>
        <taxon>Desulfitobacteriaceae</taxon>
        <taxon>Desulfosporosinus</taxon>
    </lineage>
</organism>
<dbReference type="AlphaFoldDB" id="A0A2U3LRF7"/>
<name>A0A2U3LRF7_9FIRM</name>
<protein>
    <submittedName>
        <fullName evidence="2">Uncharacterized protein</fullName>
    </submittedName>
</protein>
<evidence type="ECO:0000313" key="3">
    <source>
        <dbReference type="Proteomes" id="UP000238916"/>
    </source>
</evidence>
<evidence type="ECO:0000313" key="2">
    <source>
        <dbReference type="EMBL" id="SPF54493.1"/>
    </source>
</evidence>
<gene>
    <name evidence="2" type="ORF">SBF1_7630002</name>
</gene>
<keyword evidence="1" id="KW-0812">Transmembrane</keyword>
<dbReference type="Proteomes" id="UP000238916">
    <property type="component" value="Unassembled WGS sequence"/>
</dbReference>
<keyword evidence="1" id="KW-1133">Transmembrane helix</keyword>
<sequence length="61" mass="7048">MYSGQIVLDGLTFSIVNRHEDTTFFLVHTVDNFVLSVYIVHIQIVSTLLFLFTAITRLIQF</sequence>
<keyword evidence="1" id="KW-0472">Membrane</keyword>
<evidence type="ECO:0000256" key="1">
    <source>
        <dbReference type="SAM" id="Phobius"/>
    </source>
</evidence>
<proteinExistence type="predicted"/>
<dbReference type="EMBL" id="OMOF01000738">
    <property type="protein sequence ID" value="SPF54493.1"/>
    <property type="molecule type" value="Genomic_DNA"/>
</dbReference>